<keyword evidence="2" id="KW-1185">Reference proteome</keyword>
<dbReference type="AlphaFoldDB" id="A0AAD7QFR7"/>
<reference evidence="1" key="1">
    <citation type="journal article" date="2023" name="Science">
        <title>Elucidation of the pathway for biosynthesis of saponin adjuvants from the soapbark tree.</title>
        <authorList>
            <person name="Reed J."/>
            <person name="Orme A."/>
            <person name="El-Demerdash A."/>
            <person name="Owen C."/>
            <person name="Martin L.B.B."/>
            <person name="Misra R.C."/>
            <person name="Kikuchi S."/>
            <person name="Rejzek M."/>
            <person name="Martin A.C."/>
            <person name="Harkess A."/>
            <person name="Leebens-Mack J."/>
            <person name="Louveau T."/>
            <person name="Stephenson M.J."/>
            <person name="Osbourn A."/>
        </authorList>
    </citation>
    <scope>NUCLEOTIDE SEQUENCE</scope>
    <source>
        <strain evidence="1">S10</strain>
    </source>
</reference>
<gene>
    <name evidence="1" type="ORF">O6P43_003861</name>
</gene>
<dbReference type="EMBL" id="JARAOO010000002">
    <property type="protein sequence ID" value="KAJ7980608.1"/>
    <property type="molecule type" value="Genomic_DNA"/>
</dbReference>
<organism evidence="1 2">
    <name type="scientific">Quillaja saponaria</name>
    <name type="common">Soap bark tree</name>
    <dbReference type="NCBI Taxonomy" id="32244"/>
    <lineage>
        <taxon>Eukaryota</taxon>
        <taxon>Viridiplantae</taxon>
        <taxon>Streptophyta</taxon>
        <taxon>Embryophyta</taxon>
        <taxon>Tracheophyta</taxon>
        <taxon>Spermatophyta</taxon>
        <taxon>Magnoliopsida</taxon>
        <taxon>eudicotyledons</taxon>
        <taxon>Gunneridae</taxon>
        <taxon>Pentapetalae</taxon>
        <taxon>rosids</taxon>
        <taxon>fabids</taxon>
        <taxon>Fabales</taxon>
        <taxon>Quillajaceae</taxon>
        <taxon>Quillaja</taxon>
    </lineage>
</organism>
<evidence type="ECO:0000313" key="1">
    <source>
        <dbReference type="EMBL" id="KAJ7980608.1"/>
    </source>
</evidence>
<dbReference type="Proteomes" id="UP001163823">
    <property type="component" value="Chromosome 2"/>
</dbReference>
<proteinExistence type="predicted"/>
<comment type="caution">
    <text evidence="1">The sequence shown here is derived from an EMBL/GenBank/DDBJ whole genome shotgun (WGS) entry which is preliminary data.</text>
</comment>
<accession>A0AAD7QFR7</accession>
<name>A0AAD7QFR7_QUISA</name>
<protein>
    <submittedName>
        <fullName evidence="1">Ankyrin repeat domain-containing 2-like protein</fullName>
    </submittedName>
</protein>
<dbReference type="KEGG" id="qsa:O6P43_003861"/>
<evidence type="ECO:0000313" key="2">
    <source>
        <dbReference type="Proteomes" id="UP001163823"/>
    </source>
</evidence>
<sequence>MAEQLQNAFQGASMEEGIPHFDNQQYYHTMQQVVQNPQFMTMVECLDSKRSFIESNGKTTSEYFQGASVEEGIPHFDDQHYYHTMQQVVQDPQFMAMVEHLGSIYVSMLESFTNLTSKGQLKERMACIEEDPSLKHILKEIQTSGPTAMTRYWNDKEVLQ</sequence>